<dbReference type="InterPro" id="IPR023828">
    <property type="entry name" value="Peptidase_S8_Ser-AS"/>
</dbReference>
<dbReference type="InterPro" id="IPR022398">
    <property type="entry name" value="Peptidase_S8_His-AS"/>
</dbReference>
<dbReference type="NCBIfam" id="TIGR03867">
    <property type="entry name" value="MprA_tail"/>
    <property type="match status" value="1"/>
</dbReference>
<dbReference type="PROSITE" id="PS00138">
    <property type="entry name" value="SUBTILASE_SER"/>
    <property type="match status" value="1"/>
</dbReference>
<keyword evidence="4 6" id="KW-0720">Serine protease</keyword>
<keyword evidence="3 6" id="KW-0378">Hydrolase</keyword>
<dbReference type="Gene3D" id="3.40.50.200">
    <property type="entry name" value="Peptidase S8/S53 domain"/>
    <property type="match status" value="1"/>
</dbReference>
<evidence type="ECO:0000256" key="1">
    <source>
        <dbReference type="ARBA" id="ARBA00011073"/>
    </source>
</evidence>
<feature type="active site" description="Charge relay system" evidence="5 6">
    <location>
        <position position="260"/>
    </location>
</feature>
<evidence type="ECO:0000259" key="9">
    <source>
        <dbReference type="Pfam" id="PF00082"/>
    </source>
</evidence>
<evidence type="ECO:0000256" key="7">
    <source>
        <dbReference type="SAM" id="MobiDB-lite"/>
    </source>
</evidence>
<dbReference type="GO" id="GO:0006508">
    <property type="term" value="P:proteolysis"/>
    <property type="evidence" value="ECO:0007669"/>
    <property type="project" value="UniProtKB-KW"/>
</dbReference>
<organism evidence="10 11">
    <name type="scientific">Cupriavidus plantarum</name>
    <dbReference type="NCBI Taxonomy" id="942865"/>
    <lineage>
        <taxon>Bacteria</taxon>
        <taxon>Pseudomonadati</taxon>
        <taxon>Pseudomonadota</taxon>
        <taxon>Betaproteobacteria</taxon>
        <taxon>Burkholderiales</taxon>
        <taxon>Burkholderiaceae</taxon>
        <taxon>Cupriavidus</taxon>
    </lineage>
</organism>
<feature type="domain" description="Peptidase S8/S53" evidence="9">
    <location>
        <begin position="189"/>
        <end position="485"/>
    </location>
</feature>
<evidence type="ECO:0000256" key="5">
    <source>
        <dbReference type="PIRSR" id="PIRSR615500-1"/>
    </source>
</evidence>
<evidence type="ECO:0000256" key="8">
    <source>
        <dbReference type="SAM" id="Phobius"/>
    </source>
</evidence>
<evidence type="ECO:0000256" key="4">
    <source>
        <dbReference type="ARBA" id="ARBA00022825"/>
    </source>
</evidence>
<evidence type="ECO:0000313" key="11">
    <source>
        <dbReference type="Proteomes" id="UP000245754"/>
    </source>
</evidence>
<keyword evidence="11" id="KW-1185">Reference proteome</keyword>
<keyword evidence="8" id="KW-0812">Transmembrane</keyword>
<dbReference type="PANTHER" id="PTHR43806:SF11">
    <property type="entry name" value="CEREVISIN-RELATED"/>
    <property type="match status" value="1"/>
</dbReference>
<evidence type="ECO:0000256" key="6">
    <source>
        <dbReference type="PROSITE-ProRule" id="PRU01240"/>
    </source>
</evidence>
<dbReference type="Proteomes" id="UP000245754">
    <property type="component" value="Unassembled WGS sequence"/>
</dbReference>
<comment type="caution">
    <text evidence="10">The sequence shown here is derived from an EMBL/GenBank/DDBJ whole genome shotgun (WGS) entry which is preliminary data.</text>
</comment>
<feature type="compositionally biased region" description="Low complexity" evidence="7">
    <location>
        <begin position="523"/>
        <end position="534"/>
    </location>
</feature>
<dbReference type="PANTHER" id="PTHR43806">
    <property type="entry name" value="PEPTIDASE S8"/>
    <property type="match status" value="1"/>
</dbReference>
<evidence type="ECO:0000256" key="2">
    <source>
        <dbReference type="ARBA" id="ARBA00022670"/>
    </source>
</evidence>
<dbReference type="InterPro" id="IPR036852">
    <property type="entry name" value="Peptidase_S8/S53_dom_sf"/>
</dbReference>
<keyword evidence="8" id="KW-1133">Transmembrane helix</keyword>
<feature type="transmembrane region" description="Helical" evidence="8">
    <location>
        <begin position="546"/>
        <end position="564"/>
    </location>
</feature>
<gene>
    <name evidence="10" type="ORF">C7419_1011842</name>
</gene>
<dbReference type="InterPro" id="IPR034176">
    <property type="entry name" value="Peptidases_S8_13"/>
</dbReference>
<feature type="active site" description="Charge relay system" evidence="5 6">
    <location>
        <position position="197"/>
    </location>
</feature>
<evidence type="ECO:0000256" key="3">
    <source>
        <dbReference type="ARBA" id="ARBA00022801"/>
    </source>
</evidence>
<dbReference type="Pfam" id="PF00082">
    <property type="entry name" value="Peptidase_S8"/>
    <property type="match status" value="1"/>
</dbReference>
<feature type="region of interest" description="Disordered" evidence="7">
    <location>
        <begin position="516"/>
        <end position="540"/>
    </location>
</feature>
<sequence length="572" mass="58490">MPTAAPQSMSWSSIAQRPSRWRRWQRWHVGRVVLTSMAMLAAAASLAVPMAAHADTTVRLKPAPRYTGNYIVRWRDGQAPSDNTAETARRMQQVQDSTGVALAVKRKMGGALQLLSVSNASGEDPEAVAARLRKDPRIADAVPDRWLRVHDTTPNDPEFVPNQIYLGSPQQAVGGVNLPKAWDRTRGSNAVVIAVVDTGYLPHPDLVSRIIPGYDFITQPVVSNDGDGRDADPRDPGDNEPVGTVCSDGTVNTAVPSTWHGTRVASVLGAVTNNGTNIAGVDWNAQILPVRVSGRCGAQLSDTVDGMRWAGGLSVPGVPDNPTPARVINVSLGGGTCSSVEQQAINDLTARGAVVVAAAGNAAPGQVAGGVEAPADCAGVIAVTAHANDGENASYANVGPEVAISAPGGGCGNSRVQNGACVGGQSVIRTLANDGTSTPTTYNVSSAQGTSFATPMVSGVIGLMLAVNPSLTPAQIVATLKTSARPHPANTFCTRTSTAVCGAGLLDADAAVALAPTPPATATPPTAAQPVTDTSSNGGGGGGGAVAPWLAVLLAVGGAVGFALRRRGWVRR</sequence>
<dbReference type="PROSITE" id="PS51892">
    <property type="entry name" value="SUBTILASE"/>
    <property type="match status" value="1"/>
</dbReference>
<dbReference type="PRINTS" id="PR00723">
    <property type="entry name" value="SUBTILISIN"/>
</dbReference>
<dbReference type="InterPro" id="IPR021206">
    <property type="entry name" value="MprA_tail"/>
</dbReference>
<dbReference type="CDD" id="cd07496">
    <property type="entry name" value="Peptidases_S8_13"/>
    <property type="match status" value="1"/>
</dbReference>
<dbReference type="PROSITE" id="PS00137">
    <property type="entry name" value="SUBTILASE_HIS"/>
    <property type="match status" value="1"/>
</dbReference>
<keyword evidence="8" id="KW-0472">Membrane</keyword>
<dbReference type="GO" id="GO:0004252">
    <property type="term" value="F:serine-type endopeptidase activity"/>
    <property type="evidence" value="ECO:0007669"/>
    <property type="project" value="UniProtKB-UniRule"/>
</dbReference>
<dbReference type="InterPro" id="IPR015500">
    <property type="entry name" value="Peptidase_S8_subtilisin-rel"/>
</dbReference>
<protein>
    <submittedName>
        <fullName evidence="10">Peptidase MprA</fullName>
    </submittedName>
</protein>
<feature type="compositionally biased region" description="Basic and acidic residues" evidence="7">
    <location>
        <begin position="226"/>
        <end position="237"/>
    </location>
</feature>
<feature type="region of interest" description="Disordered" evidence="7">
    <location>
        <begin position="221"/>
        <end position="242"/>
    </location>
</feature>
<dbReference type="EMBL" id="QGGT01000001">
    <property type="protein sequence ID" value="PWK37955.1"/>
    <property type="molecule type" value="Genomic_DNA"/>
</dbReference>
<comment type="similarity">
    <text evidence="1 6">Belongs to the peptidase S8 family.</text>
</comment>
<keyword evidence="2 6" id="KW-0645">Protease</keyword>
<dbReference type="AlphaFoldDB" id="A0A316F1G1"/>
<proteinExistence type="inferred from homology"/>
<accession>A0A316F1G1</accession>
<dbReference type="InterPro" id="IPR050131">
    <property type="entry name" value="Peptidase_S8_subtilisin-like"/>
</dbReference>
<name>A0A316F1G1_9BURK</name>
<feature type="active site" description="Charge relay system" evidence="5 6">
    <location>
        <position position="451"/>
    </location>
</feature>
<dbReference type="SUPFAM" id="SSF52743">
    <property type="entry name" value="Subtilisin-like"/>
    <property type="match status" value="1"/>
</dbReference>
<evidence type="ECO:0000313" key="10">
    <source>
        <dbReference type="EMBL" id="PWK37955.1"/>
    </source>
</evidence>
<dbReference type="InterPro" id="IPR000209">
    <property type="entry name" value="Peptidase_S8/S53_dom"/>
</dbReference>
<reference evidence="10 11" key="1">
    <citation type="submission" date="2018-05" db="EMBL/GenBank/DDBJ databases">
        <title>Genomic Encyclopedia of Type Strains, Phase IV (KMG-V): Genome sequencing to study the core and pangenomes of soil and plant-associated prokaryotes.</title>
        <authorList>
            <person name="Whitman W."/>
        </authorList>
    </citation>
    <scope>NUCLEOTIDE SEQUENCE [LARGE SCALE GENOMIC DNA]</scope>
    <source>
        <strain evidence="10 11">SLV-132</strain>
    </source>
</reference>